<accession>A0ABV1BVJ7</accession>
<organism evidence="2 3">
    <name type="scientific">[Lactobacillus] rogosae</name>
    <dbReference type="NCBI Taxonomy" id="706562"/>
    <lineage>
        <taxon>Bacteria</taxon>
        <taxon>Bacillati</taxon>
        <taxon>Bacillota</taxon>
        <taxon>Clostridia</taxon>
        <taxon>Lachnospirales</taxon>
        <taxon>Lachnospiraceae</taxon>
        <taxon>Lachnospira</taxon>
    </lineage>
</organism>
<comment type="caution">
    <text evidence="2">The sequence shown here is derived from an EMBL/GenBank/DDBJ whole genome shotgun (WGS) entry which is preliminary data.</text>
</comment>
<sequence>MSENNNNGKKNFFKRLSGFKKFLVIYASALVVIIAVALVLLYGLLKDYEAGRPANTMDKLVSHIEAGNVGKWIKDAGILGEFETEDIVSDYFKDTFADKEVSYKKKAGEYTENNPVYILYADDKKIANVTLTEKKKNAHKFTEWKLASIDFNVDSKTKNTEHSVKITAPKNSEVTVNGVKVSSDYITGEADVSLCKHVGDYVTTPVDDVYNINGMFAKPEVKVTYNGKELDTEYVKDGYEAYYPSDDELLSSEKSHILTVAENYGKYMINRGSLSTLSSYMIGNAKEYMSDIPAIDVYLIGRTFTYDITDENVSNFRKYSDDCYSCDVDYNLNVKWSSGSTTYNISLTYVFVKQNDKWMLADFSIR</sequence>
<keyword evidence="1" id="KW-1133">Transmembrane helix</keyword>
<reference evidence="2 3" key="1">
    <citation type="submission" date="2024-03" db="EMBL/GenBank/DDBJ databases">
        <title>Human intestinal bacterial collection.</title>
        <authorList>
            <person name="Pauvert C."/>
            <person name="Hitch T.C.A."/>
            <person name="Clavel T."/>
        </authorList>
    </citation>
    <scope>NUCLEOTIDE SEQUENCE [LARGE SCALE GENOMIC DNA]</scope>
    <source>
        <strain evidence="2 3">CLA-AA-H255</strain>
    </source>
</reference>
<evidence type="ECO:0008006" key="4">
    <source>
        <dbReference type="Google" id="ProtNLM"/>
    </source>
</evidence>
<protein>
    <recommendedName>
        <fullName evidence="4">NTF2-like N-terminal transpeptidase domain-containing protein</fullName>
    </recommendedName>
</protein>
<evidence type="ECO:0000313" key="3">
    <source>
        <dbReference type="Proteomes" id="UP001442364"/>
    </source>
</evidence>
<feature type="transmembrane region" description="Helical" evidence="1">
    <location>
        <begin position="21"/>
        <end position="45"/>
    </location>
</feature>
<dbReference type="Proteomes" id="UP001442364">
    <property type="component" value="Unassembled WGS sequence"/>
</dbReference>
<proteinExistence type="predicted"/>
<name>A0ABV1BVJ7_9FIRM</name>
<evidence type="ECO:0000313" key="2">
    <source>
        <dbReference type="EMBL" id="MEQ2379769.1"/>
    </source>
</evidence>
<dbReference type="EMBL" id="JBBMER010000004">
    <property type="protein sequence ID" value="MEQ2379769.1"/>
    <property type="molecule type" value="Genomic_DNA"/>
</dbReference>
<keyword evidence="3" id="KW-1185">Reference proteome</keyword>
<keyword evidence="1" id="KW-0472">Membrane</keyword>
<evidence type="ECO:0000256" key="1">
    <source>
        <dbReference type="SAM" id="Phobius"/>
    </source>
</evidence>
<keyword evidence="1" id="KW-0812">Transmembrane</keyword>
<gene>
    <name evidence="2" type="ORF">WMO14_07735</name>
</gene>
<dbReference type="RefSeq" id="WP_349153602.1">
    <property type="nucleotide sequence ID" value="NZ_JBBMER010000004.1"/>
</dbReference>